<organism evidence="11 12">
    <name type="scientific">Jaculus jaculus</name>
    <name type="common">Lesser Egyptian jerboa</name>
    <dbReference type="NCBI Taxonomy" id="51337"/>
    <lineage>
        <taxon>Eukaryota</taxon>
        <taxon>Metazoa</taxon>
        <taxon>Chordata</taxon>
        <taxon>Craniata</taxon>
        <taxon>Vertebrata</taxon>
        <taxon>Euteleostomi</taxon>
        <taxon>Mammalia</taxon>
        <taxon>Eutheria</taxon>
        <taxon>Euarchontoglires</taxon>
        <taxon>Glires</taxon>
        <taxon>Rodentia</taxon>
        <taxon>Myomorpha</taxon>
        <taxon>Dipodoidea</taxon>
        <taxon>Dipodidae</taxon>
        <taxon>Dipodinae</taxon>
        <taxon>Jaculus</taxon>
    </lineage>
</organism>
<dbReference type="InterPro" id="IPR023395">
    <property type="entry name" value="MCP_dom_sf"/>
</dbReference>
<evidence type="ECO:0000313" key="11">
    <source>
        <dbReference type="Ensembl" id="ENSJJAP00000012421.1"/>
    </source>
</evidence>
<evidence type="ECO:0000256" key="1">
    <source>
        <dbReference type="ARBA" id="ARBA00004448"/>
    </source>
</evidence>
<comment type="similarity">
    <text evidence="2 10">Belongs to the mitochondrial carrier (TC 2.A.29) family.</text>
</comment>
<evidence type="ECO:0000313" key="12">
    <source>
        <dbReference type="Proteomes" id="UP000694385"/>
    </source>
</evidence>
<keyword evidence="6" id="KW-0496">Mitochondrion</keyword>
<evidence type="ECO:0000256" key="3">
    <source>
        <dbReference type="ARBA" id="ARBA00022448"/>
    </source>
</evidence>
<evidence type="ECO:0000256" key="4">
    <source>
        <dbReference type="ARBA" id="ARBA00022692"/>
    </source>
</evidence>
<keyword evidence="12" id="KW-1185">Reference proteome</keyword>
<dbReference type="GO" id="GO:0005743">
    <property type="term" value="C:mitochondrial inner membrane"/>
    <property type="evidence" value="ECO:0007669"/>
    <property type="project" value="UniProtKB-SubCell"/>
</dbReference>
<keyword evidence="8 9" id="KW-0472">Membrane</keyword>
<dbReference type="Ensembl" id="ENSJJAT00000018905.1">
    <property type="protein sequence ID" value="ENSJJAP00000012421.1"/>
    <property type="gene ID" value="ENSJJAG00000015462.1"/>
</dbReference>
<comment type="subcellular location">
    <subcellularLocation>
        <location evidence="1">Mitochondrion inner membrane</location>
        <topology evidence="1">Multi-pass membrane protein</topology>
    </subcellularLocation>
</comment>
<dbReference type="GeneTree" id="ENSGT00940000159471"/>
<keyword evidence="4 9" id="KW-0812">Transmembrane</keyword>
<dbReference type="AlphaFoldDB" id="A0A8C5KU47"/>
<protein>
    <submittedName>
        <fullName evidence="11">Uncharacterized protein</fullName>
    </submittedName>
</protein>
<keyword evidence="6" id="KW-0999">Mitochondrion inner membrane</keyword>
<feature type="repeat" description="Solcar" evidence="9">
    <location>
        <begin position="136"/>
        <end position="214"/>
    </location>
</feature>
<evidence type="ECO:0000256" key="6">
    <source>
        <dbReference type="ARBA" id="ARBA00022792"/>
    </source>
</evidence>
<dbReference type="PANTHER" id="PTHR45618">
    <property type="entry name" value="MITOCHONDRIAL DICARBOXYLATE CARRIER-RELATED"/>
    <property type="match status" value="1"/>
</dbReference>
<name>A0A8C5KU47_JACJA</name>
<keyword evidence="3 10" id="KW-0813">Transport</keyword>
<reference evidence="11" key="1">
    <citation type="submission" date="2025-08" db="UniProtKB">
        <authorList>
            <consortium name="Ensembl"/>
        </authorList>
    </citation>
    <scope>IDENTIFICATION</scope>
</reference>
<dbReference type="Pfam" id="PF00153">
    <property type="entry name" value="Mito_carr"/>
    <property type="match status" value="3"/>
</dbReference>
<accession>A0A8C5KU47</accession>
<evidence type="ECO:0000256" key="2">
    <source>
        <dbReference type="ARBA" id="ARBA00006375"/>
    </source>
</evidence>
<reference evidence="11" key="2">
    <citation type="submission" date="2025-09" db="UniProtKB">
        <authorList>
            <consortium name="Ensembl"/>
        </authorList>
    </citation>
    <scope>IDENTIFICATION</scope>
</reference>
<dbReference type="OMA" id="VETHTWI"/>
<dbReference type="Gene3D" id="1.50.40.10">
    <property type="entry name" value="Mitochondrial carrier domain"/>
    <property type="match status" value="1"/>
</dbReference>
<evidence type="ECO:0000256" key="7">
    <source>
        <dbReference type="ARBA" id="ARBA00022989"/>
    </source>
</evidence>
<evidence type="ECO:0000256" key="8">
    <source>
        <dbReference type="ARBA" id="ARBA00023136"/>
    </source>
</evidence>
<feature type="repeat" description="Solcar" evidence="9">
    <location>
        <begin position="222"/>
        <end position="285"/>
    </location>
</feature>
<proteinExistence type="inferred from homology"/>
<keyword evidence="5" id="KW-0677">Repeat</keyword>
<keyword evidence="7" id="KW-1133">Transmembrane helix</keyword>
<dbReference type="PROSITE" id="PS50920">
    <property type="entry name" value="SOLCAR"/>
    <property type="match status" value="3"/>
</dbReference>
<evidence type="ECO:0000256" key="10">
    <source>
        <dbReference type="RuleBase" id="RU000488"/>
    </source>
</evidence>
<evidence type="ECO:0000256" key="9">
    <source>
        <dbReference type="PROSITE-ProRule" id="PRU00282"/>
    </source>
</evidence>
<sequence length="285" mass="31652">MPILSIFPPLSLHLSLSNKEIKIKVYIRVNIPENSTVSHEMSGLNWKHFVYGGIASIFAEFGTFPVDLTKTGLQVQGQSIDVHFKEIKFRGMFHEGILVLYSGIAPALPRQASYGTIKIGVYQSLKRLFVERLDDEALLINMICGVVSGVISSTVANPTDAQGNLFQESMIGSFMDIYQQEGTRGMWRGVVPTAQRAAVIVGVELPIYDITKKHLTLSGIMGDTILTHFAGALASNPVDVVTTHVMNQRAIVGHVDLYKALDGILKMWKHEGFFALYKVFWPNWL</sequence>
<feature type="repeat" description="Solcar" evidence="9">
    <location>
        <begin position="47"/>
        <end position="128"/>
    </location>
</feature>
<dbReference type="InterPro" id="IPR018108">
    <property type="entry name" value="MCP_transmembrane"/>
</dbReference>
<dbReference type="InterPro" id="IPR050391">
    <property type="entry name" value="Mito_Metabolite_Transporter"/>
</dbReference>
<dbReference type="Proteomes" id="UP000694385">
    <property type="component" value="Unassembled WGS sequence"/>
</dbReference>
<evidence type="ECO:0000256" key="5">
    <source>
        <dbReference type="ARBA" id="ARBA00022737"/>
    </source>
</evidence>
<dbReference type="SUPFAM" id="SSF103506">
    <property type="entry name" value="Mitochondrial carrier"/>
    <property type="match status" value="1"/>
</dbReference>